<evidence type="ECO:0000256" key="5">
    <source>
        <dbReference type="PIRSR" id="PIRSR604241-50"/>
    </source>
</evidence>
<dbReference type="InParanoid" id="A0CH76"/>
<evidence type="ECO:0000256" key="1">
    <source>
        <dbReference type="ARBA" id="ARBA00004370"/>
    </source>
</evidence>
<protein>
    <recommendedName>
        <fullName evidence="6">Autophagy-related protein</fullName>
    </recommendedName>
</protein>
<comment type="subcellular location">
    <subcellularLocation>
        <location evidence="1">Membrane</location>
    </subcellularLocation>
</comment>
<comment type="similarity">
    <text evidence="2 6">Belongs to the ATG8 family.</text>
</comment>
<keyword evidence="3" id="KW-0472">Membrane</keyword>
<evidence type="ECO:0000256" key="4">
    <source>
        <dbReference type="ARBA" id="ARBA00023288"/>
    </source>
</evidence>
<dbReference type="OrthoDB" id="6738456at2759"/>
<keyword evidence="6" id="KW-0072">Autophagy</keyword>
<reference evidence="7 8" key="1">
    <citation type="journal article" date="2006" name="Nature">
        <title>Global trends of whole-genome duplications revealed by the ciliate Paramecium tetraurelia.</title>
        <authorList>
            <consortium name="Genoscope"/>
            <person name="Aury J.-M."/>
            <person name="Jaillon O."/>
            <person name="Duret L."/>
            <person name="Noel B."/>
            <person name="Jubin C."/>
            <person name="Porcel B.M."/>
            <person name="Segurens B."/>
            <person name="Daubin V."/>
            <person name="Anthouard V."/>
            <person name="Aiach N."/>
            <person name="Arnaiz O."/>
            <person name="Billaut A."/>
            <person name="Beisson J."/>
            <person name="Blanc I."/>
            <person name="Bouhouche K."/>
            <person name="Camara F."/>
            <person name="Duharcourt S."/>
            <person name="Guigo R."/>
            <person name="Gogendeau D."/>
            <person name="Katinka M."/>
            <person name="Keller A.-M."/>
            <person name="Kissmehl R."/>
            <person name="Klotz C."/>
            <person name="Koll F."/>
            <person name="Le Moue A."/>
            <person name="Lepere C."/>
            <person name="Malinsky S."/>
            <person name="Nowacki M."/>
            <person name="Nowak J.K."/>
            <person name="Plattner H."/>
            <person name="Poulain J."/>
            <person name="Ruiz F."/>
            <person name="Serrano V."/>
            <person name="Zagulski M."/>
            <person name="Dessen P."/>
            <person name="Betermier M."/>
            <person name="Weissenbach J."/>
            <person name="Scarpelli C."/>
            <person name="Schachter V."/>
            <person name="Sperling L."/>
            <person name="Meyer E."/>
            <person name="Cohen J."/>
            <person name="Wincker P."/>
        </authorList>
    </citation>
    <scope>NUCLEOTIDE SEQUENCE [LARGE SCALE GENOMIC DNA]</scope>
    <source>
        <strain evidence="7 8">Stock d4-2</strain>
    </source>
</reference>
<dbReference type="STRING" id="5888.A0CH76"/>
<feature type="lipid moiety-binding region" description="Phosphatidylserine amidated glycine; alternate" evidence="5">
    <location>
        <position position="106"/>
    </location>
</feature>
<organism evidence="7 8">
    <name type="scientific">Paramecium tetraurelia</name>
    <dbReference type="NCBI Taxonomy" id="5888"/>
    <lineage>
        <taxon>Eukaryota</taxon>
        <taxon>Sar</taxon>
        <taxon>Alveolata</taxon>
        <taxon>Ciliophora</taxon>
        <taxon>Intramacronucleata</taxon>
        <taxon>Oligohymenophorea</taxon>
        <taxon>Peniculida</taxon>
        <taxon>Parameciidae</taxon>
        <taxon>Paramecium</taxon>
    </lineage>
</organism>
<keyword evidence="4 5" id="KW-0449">Lipoprotein</keyword>
<accession>A0CH76</accession>
<evidence type="ECO:0000313" key="8">
    <source>
        <dbReference type="Proteomes" id="UP000000600"/>
    </source>
</evidence>
<dbReference type="Gene3D" id="3.10.20.90">
    <property type="entry name" value="Phosphatidylinositol 3-kinase Catalytic Subunit, Chain A, domain 1"/>
    <property type="match status" value="1"/>
</dbReference>
<dbReference type="GeneID" id="5023325"/>
<dbReference type="HOGENOM" id="CLU_119276_1_1_1"/>
<sequence>MYSIQERQVKFKEKLNQNPEMIPIILEKHPRSKIQGLKNQLYIYLYNLIQFRDTLKCTLQISPKQSLYFHIGNQLLPEGLADIYQKKKDPDDGFLYITYSDLEVFGFISK</sequence>
<dbReference type="EMBL" id="CT868074">
    <property type="protein sequence ID" value="CAK70143.1"/>
    <property type="molecule type" value="Genomic_DNA"/>
</dbReference>
<dbReference type="GO" id="GO:0097352">
    <property type="term" value="P:autophagosome maturation"/>
    <property type="evidence" value="ECO:0000318"/>
    <property type="project" value="GO_Central"/>
</dbReference>
<dbReference type="KEGG" id="ptm:GSPATT00007583001"/>
<gene>
    <name evidence="7" type="ORF">GSPATT00007583001</name>
</gene>
<dbReference type="RefSeq" id="XP_001437540.1">
    <property type="nucleotide sequence ID" value="XM_001437503.1"/>
</dbReference>
<name>A0CH76_PARTE</name>
<dbReference type="GO" id="GO:0000421">
    <property type="term" value="C:autophagosome membrane"/>
    <property type="evidence" value="ECO:0000318"/>
    <property type="project" value="GO_Central"/>
</dbReference>
<evidence type="ECO:0000256" key="6">
    <source>
        <dbReference type="RuleBase" id="RU004384"/>
    </source>
</evidence>
<dbReference type="InterPro" id="IPR004241">
    <property type="entry name" value="Atg8-like"/>
</dbReference>
<dbReference type="GO" id="GO:0006995">
    <property type="term" value="P:cellular response to nitrogen starvation"/>
    <property type="evidence" value="ECO:0000318"/>
    <property type="project" value="GO_Central"/>
</dbReference>
<evidence type="ECO:0000256" key="3">
    <source>
        <dbReference type="ARBA" id="ARBA00023136"/>
    </source>
</evidence>
<dbReference type="GO" id="GO:0000045">
    <property type="term" value="P:autophagosome assembly"/>
    <property type="evidence" value="ECO:0000318"/>
    <property type="project" value="GO_Central"/>
</dbReference>
<dbReference type="AlphaFoldDB" id="A0CH76"/>
<keyword evidence="8" id="KW-1185">Reference proteome</keyword>
<dbReference type="PANTHER" id="PTHR10969">
    <property type="entry name" value="MICROTUBULE-ASSOCIATED PROTEINS 1A/1B LIGHT CHAIN 3-RELATED"/>
    <property type="match status" value="1"/>
</dbReference>
<proteinExistence type="inferred from homology"/>
<dbReference type="InterPro" id="IPR029071">
    <property type="entry name" value="Ubiquitin-like_domsf"/>
</dbReference>
<evidence type="ECO:0000256" key="2">
    <source>
        <dbReference type="ARBA" id="ARBA00007293"/>
    </source>
</evidence>
<dbReference type="SUPFAM" id="SSF54236">
    <property type="entry name" value="Ubiquitin-like"/>
    <property type="match status" value="1"/>
</dbReference>
<dbReference type="Proteomes" id="UP000000600">
    <property type="component" value="Unassembled WGS sequence"/>
</dbReference>
<dbReference type="GO" id="GO:0000423">
    <property type="term" value="P:mitophagy"/>
    <property type="evidence" value="ECO:0000318"/>
    <property type="project" value="GO_Central"/>
</dbReference>
<dbReference type="Pfam" id="PF02991">
    <property type="entry name" value="ATG8"/>
    <property type="match status" value="1"/>
</dbReference>
<evidence type="ECO:0000313" key="7">
    <source>
        <dbReference type="EMBL" id="CAK70143.1"/>
    </source>
</evidence>
<dbReference type="GO" id="GO:0008429">
    <property type="term" value="F:phosphatidylethanolamine binding"/>
    <property type="evidence" value="ECO:0000318"/>
    <property type="project" value="GO_Central"/>
</dbReference>